<reference evidence="2" key="2">
    <citation type="submission" date="2021-04" db="EMBL/GenBank/DDBJ databases">
        <authorList>
            <person name="Gilroy R."/>
        </authorList>
    </citation>
    <scope>NUCLEOTIDE SEQUENCE</scope>
    <source>
        <strain evidence="2">Gambia16-930</strain>
    </source>
</reference>
<name>A0A9D1RGP0_9BACT</name>
<dbReference type="EMBL" id="DXGG01000212">
    <property type="protein sequence ID" value="HIW87951.1"/>
    <property type="molecule type" value="Genomic_DNA"/>
</dbReference>
<dbReference type="Proteomes" id="UP000824267">
    <property type="component" value="Unassembled WGS sequence"/>
</dbReference>
<sequence length="158" mass="17977">MKNFKFICQMTALSVMSLFILESCASSKNAETSGVMPKKEYKIVHDDNGVDSIMPEDGEYKIYSDEGLDLFVNIENGNVEGVYKNGREGKNKVNIKIYFTPCDNGGLAASYNILKINQRSYVYQGNSTCFKTDDQNEKFYVTMFANNPKDAWYTMKEE</sequence>
<feature type="chain" id="PRO_5039503837" description="Lipoprotein" evidence="1">
    <location>
        <begin position="26"/>
        <end position="158"/>
    </location>
</feature>
<organism evidence="2 3">
    <name type="scientific">Candidatus Onthomorpha intestinigallinarum</name>
    <dbReference type="NCBI Taxonomy" id="2840880"/>
    <lineage>
        <taxon>Bacteria</taxon>
        <taxon>Pseudomonadati</taxon>
        <taxon>Bacteroidota</taxon>
        <taxon>Bacteroidia</taxon>
        <taxon>Bacteroidales</taxon>
        <taxon>Candidatus Onthomorpha</taxon>
    </lineage>
</organism>
<proteinExistence type="predicted"/>
<evidence type="ECO:0008006" key="4">
    <source>
        <dbReference type="Google" id="ProtNLM"/>
    </source>
</evidence>
<feature type="signal peptide" evidence="1">
    <location>
        <begin position="1"/>
        <end position="25"/>
    </location>
</feature>
<keyword evidence="1" id="KW-0732">Signal</keyword>
<evidence type="ECO:0000313" key="2">
    <source>
        <dbReference type="EMBL" id="HIW87951.1"/>
    </source>
</evidence>
<accession>A0A9D1RGP0</accession>
<gene>
    <name evidence="2" type="ORF">IAC47_06735</name>
</gene>
<evidence type="ECO:0000313" key="3">
    <source>
        <dbReference type="Proteomes" id="UP000824267"/>
    </source>
</evidence>
<dbReference type="AlphaFoldDB" id="A0A9D1RGP0"/>
<protein>
    <recommendedName>
        <fullName evidence="4">Lipoprotein</fullName>
    </recommendedName>
</protein>
<evidence type="ECO:0000256" key="1">
    <source>
        <dbReference type="SAM" id="SignalP"/>
    </source>
</evidence>
<comment type="caution">
    <text evidence="2">The sequence shown here is derived from an EMBL/GenBank/DDBJ whole genome shotgun (WGS) entry which is preliminary data.</text>
</comment>
<reference evidence="2" key="1">
    <citation type="journal article" date="2021" name="PeerJ">
        <title>Extensive microbial diversity within the chicken gut microbiome revealed by metagenomics and culture.</title>
        <authorList>
            <person name="Gilroy R."/>
            <person name="Ravi A."/>
            <person name="Getino M."/>
            <person name="Pursley I."/>
            <person name="Horton D.L."/>
            <person name="Alikhan N.F."/>
            <person name="Baker D."/>
            <person name="Gharbi K."/>
            <person name="Hall N."/>
            <person name="Watson M."/>
            <person name="Adriaenssens E.M."/>
            <person name="Foster-Nyarko E."/>
            <person name="Jarju S."/>
            <person name="Secka A."/>
            <person name="Antonio M."/>
            <person name="Oren A."/>
            <person name="Chaudhuri R.R."/>
            <person name="La Ragione R."/>
            <person name="Hildebrand F."/>
            <person name="Pallen M.J."/>
        </authorList>
    </citation>
    <scope>NUCLEOTIDE SEQUENCE</scope>
    <source>
        <strain evidence="2">Gambia16-930</strain>
    </source>
</reference>